<dbReference type="InterPro" id="IPR001697">
    <property type="entry name" value="Pyr_Knase"/>
</dbReference>
<proteinExistence type="inferred from homology"/>
<evidence type="ECO:0000256" key="2">
    <source>
        <dbReference type="ARBA" id="ARBA00008663"/>
    </source>
</evidence>
<evidence type="ECO:0000259" key="15">
    <source>
        <dbReference type="Pfam" id="PF02887"/>
    </source>
</evidence>
<evidence type="ECO:0000313" key="17">
    <source>
        <dbReference type="Proteomes" id="UP000184510"/>
    </source>
</evidence>
<evidence type="ECO:0000256" key="4">
    <source>
        <dbReference type="ARBA" id="ARBA00022679"/>
    </source>
</evidence>
<dbReference type="SUPFAM" id="SSF51621">
    <property type="entry name" value="Phosphoenolpyruvate/pyruvate domain"/>
    <property type="match status" value="1"/>
</dbReference>
<evidence type="ECO:0000256" key="13">
    <source>
        <dbReference type="RuleBase" id="RU000504"/>
    </source>
</evidence>
<dbReference type="GO" id="GO:0000287">
    <property type="term" value="F:magnesium ion binding"/>
    <property type="evidence" value="ECO:0007669"/>
    <property type="project" value="UniProtKB-UniRule"/>
</dbReference>
<evidence type="ECO:0000256" key="7">
    <source>
        <dbReference type="ARBA" id="ARBA00022777"/>
    </source>
</evidence>
<keyword evidence="9 13" id="KW-0460">Magnesium</keyword>
<dbReference type="Pfam" id="PF00224">
    <property type="entry name" value="PK"/>
    <property type="match status" value="1"/>
</dbReference>
<accession>A0A1M6L8H5</accession>
<dbReference type="STRING" id="1123071.SAMN02745181_2325"/>
<dbReference type="InterPro" id="IPR015793">
    <property type="entry name" value="Pyrv_Knase_brl"/>
</dbReference>
<dbReference type="EMBL" id="FQYR01000004">
    <property type="protein sequence ID" value="SHJ67476.1"/>
    <property type="molecule type" value="Genomic_DNA"/>
</dbReference>
<gene>
    <name evidence="16" type="ORF">SAMN02745181_2325</name>
</gene>
<evidence type="ECO:0000256" key="9">
    <source>
        <dbReference type="ARBA" id="ARBA00022842"/>
    </source>
</evidence>
<dbReference type="OrthoDB" id="9812123at2"/>
<keyword evidence="11 16" id="KW-0670">Pyruvate</keyword>
<name>A0A1M6L8H5_9BACT</name>
<dbReference type="PRINTS" id="PR01050">
    <property type="entry name" value="PYRUVTKNASE"/>
</dbReference>
<dbReference type="InterPro" id="IPR036918">
    <property type="entry name" value="Pyrv_Knase_C_sf"/>
</dbReference>
<dbReference type="InterPro" id="IPR011037">
    <property type="entry name" value="Pyrv_Knase-like_insert_dom_sf"/>
</dbReference>
<keyword evidence="7 13" id="KW-0418">Kinase</keyword>
<dbReference type="Gene3D" id="3.40.1380.20">
    <property type="entry name" value="Pyruvate kinase, C-terminal domain"/>
    <property type="match status" value="1"/>
</dbReference>
<dbReference type="NCBIfam" id="TIGR01064">
    <property type="entry name" value="pyruv_kin"/>
    <property type="match status" value="1"/>
</dbReference>
<dbReference type="GO" id="GO:0030955">
    <property type="term" value="F:potassium ion binding"/>
    <property type="evidence" value="ECO:0007669"/>
    <property type="project" value="UniProtKB-UniRule"/>
</dbReference>
<dbReference type="Proteomes" id="UP000184510">
    <property type="component" value="Unassembled WGS sequence"/>
</dbReference>
<keyword evidence="8" id="KW-0067">ATP-binding</keyword>
<dbReference type="GO" id="GO:0016301">
    <property type="term" value="F:kinase activity"/>
    <property type="evidence" value="ECO:0007669"/>
    <property type="project" value="UniProtKB-KW"/>
</dbReference>
<comment type="catalytic activity">
    <reaction evidence="13">
        <text>pyruvate + ATP = phosphoenolpyruvate + ADP + H(+)</text>
        <dbReference type="Rhea" id="RHEA:18157"/>
        <dbReference type="ChEBI" id="CHEBI:15361"/>
        <dbReference type="ChEBI" id="CHEBI:15378"/>
        <dbReference type="ChEBI" id="CHEBI:30616"/>
        <dbReference type="ChEBI" id="CHEBI:58702"/>
        <dbReference type="ChEBI" id="CHEBI:456216"/>
        <dbReference type="EC" id="2.7.1.40"/>
    </reaction>
</comment>
<dbReference type="Gene3D" id="2.40.33.10">
    <property type="entry name" value="PK beta-barrel domain-like"/>
    <property type="match status" value="1"/>
</dbReference>
<keyword evidence="17" id="KW-1185">Reference proteome</keyword>
<evidence type="ECO:0000256" key="8">
    <source>
        <dbReference type="ARBA" id="ARBA00022840"/>
    </source>
</evidence>
<dbReference type="InterPro" id="IPR015806">
    <property type="entry name" value="Pyrv_Knase_insert_dom_sf"/>
</dbReference>
<dbReference type="GO" id="GO:0005524">
    <property type="term" value="F:ATP binding"/>
    <property type="evidence" value="ECO:0007669"/>
    <property type="project" value="UniProtKB-KW"/>
</dbReference>
<dbReference type="UniPathway" id="UPA00109">
    <property type="reaction ID" value="UER00188"/>
</dbReference>
<dbReference type="InterPro" id="IPR040442">
    <property type="entry name" value="Pyrv_kinase-like_dom_sf"/>
</dbReference>
<dbReference type="InterPro" id="IPR015795">
    <property type="entry name" value="Pyrv_Knase_C"/>
</dbReference>
<keyword evidence="6" id="KW-0547">Nucleotide-binding</keyword>
<evidence type="ECO:0000256" key="10">
    <source>
        <dbReference type="ARBA" id="ARBA00023152"/>
    </source>
</evidence>
<feature type="domain" description="Pyruvate kinase barrel" evidence="14">
    <location>
        <begin position="3"/>
        <end position="323"/>
    </location>
</feature>
<dbReference type="Gene3D" id="3.20.20.60">
    <property type="entry name" value="Phosphoenolpyruvate-binding domains"/>
    <property type="match status" value="1"/>
</dbReference>
<evidence type="ECO:0000259" key="14">
    <source>
        <dbReference type="Pfam" id="PF00224"/>
    </source>
</evidence>
<keyword evidence="10 13" id="KW-0324">Glycolysis</keyword>
<evidence type="ECO:0000256" key="12">
    <source>
        <dbReference type="NCBIfam" id="TIGR01064"/>
    </source>
</evidence>
<feature type="domain" description="Pyruvate kinase C-terminal" evidence="15">
    <location>
        <begin position="353"/>
        <end position="454"/>
    </location>
</feature>
<dbReference type="NCBIfam" id="NF004491">
    <property type="entry name" value="PRK05826.1"/>
    <property type="match status" value="1"/>
</dbReference>
<dbReference type="FunCoup" id="A0A1M6L8H5">
    <property type="interactions" value="419"/>
</dbReference>
<dbReference type="EC" id="2.7.1.40" evidence="3 12"/>
<dbReference type="PANTHER" id="PTHR11817">
    <property type="entry name" value="PYRUVATE KINASE"/>
    <property type="match status" value="1"/>
</dbReference>
<dbReference type="SUPFAM" id="SSF50800">
    <property type="entry name" value="PK beta-barrel domain-like"/>
    <property type="match status" value="1"/>
</dbReference>
<keyword evidence="5" id="KW-0479">Metal-binding</keyword>
<sequence>MFRKTSIIITLGPATDSPERLDQLIEAGVNVFRLNMSHAQHDWCREVVHNIRKIAEERGKHVAVLFDLQGPSIRTGDLEAPYELQIGDRFEIRRQGTEPTIPYSTTVNYEGMMDDVSAGATLVVDNGTMLMRIEEKNDNNLICEVLTAGKIGNRRHINLPGTRLNLPALTEKDHKDLSLAVECKADYIAGSFVRDAAHVNELREEMTKLGGASQIVSKVEDQEAVKNIDDIIIASDIIMIARGDLGIEVHVEELPIIQRRITKRCHALGRRVIVATHMLESMITNPTPTRAEVTDVSTAVYEEADAIMLSGETSVGEHPIRCVETLDRIARRMEQSGSIGNAELAILETDKQKVVKAAVGLADSIPNAELVVFTKRGVMATQAALLRPKANIYAFAPESATCRKLALARGIEPNVLPFYDEPLNTINHAVDYLKDKGLVKDGTPLVVLSDVLRKKEMVDSILLIHA</sequence>
<comment type="pathway">
    <text evidence="1 13">Carbohydrate degradation; glycolysis; pyruvate from D-glyceraldehyde 3-phosphate: step 5/5.</text>
</comment>
<dbReference type="RefSeq" id="WP_143183926.1">
    <property type="nucleotide sequence ID" value="NZ_FQYR01000004.1"/>
</dbReference>
<evidence type="ECO:0000256" key="3">
    <source>
        <dbReference type="ARBA" id="ARBA00012142"/>
    </source>
</evidence>
<protein>
    <recommendedName>
        <fullName evidence="3 12">Pyruvate kinase</fullName>
        <ecNumber evidence="3 12">2.7.1.40</ecNumber>
    </recommendedName>
</protein>
<dbReference type="SUPFAM" id="SSF52935">
    <property type="entry name" value="PK C-terminal domain-like"/>
    <property type="match status" value="1"/>
</dbReference>
<dbReference type="InParanoid" id="A0A1M6L8H5"/>
<keyword evidence="4 13" id="KW-0808">Transferase</keyword>
<dbReference type="GO" id="GO:0004743">
    <property type="term" value="F:pyruvate kinase activity"/>
    <property type="evidence" value="ECO:0007669"/>
    <property type="project" value="UniProtKB-UniRule"/>
</dbReference>
<evidence type="ECO:0000256" key="6">
    <source>
        <dbReference type="ARBA" id="ARBA00022741"/>
    </source>
</evidence>
<dbReference type="InterPro" id="IPR015813">
    <property type="entry name" value="Pyrv/PenolPyrv_kinase-like_dom"/>
</dbReference>
<evidence type="ECO:0000256" key="1">
    <source>
        <dbReference type="ARBA" id="ARBA00004997"/>
    </source>
</evidence>
<dbReference type="Pfam" id="PF02887">
    <property type="entry name" value="PK_C"/>
    <property type="match status" value="1"/>
</dbReference>
<comment type="similarity">
    <text evidence="2 13">Belongs to the pyruvate kinase family.</text>
</comment>
<organism evidence="16 17">
    <name type="scientific">Rubritalea squalenifaciens DSM 18772</name>
    <dbReference type="NCBI Taxonomy" id="1123071"/>
    <lineage>
        <taxon>Bacteria</taxon>
        <taxon>Pseudomonadati</taxon>
        <taxon>Verrucomicrobiota</taxon>
        <taxon>Verrucomicrobiia</taxon>
        <taxon>Verrucomicrobiales</taxon>
        <taxon>Rubritaleaceae</taxon>
        <taxon>Rubritalea</taxon>
    </lineage>
</organism>
<dbReference type="AlphaFoldDB" id="A0A1M6L8H5"/>
<evidence type="ECO:0000256" key="5">
    <source>
        <dbReference type="ARBA" id="ARBA00022723"/>
    </source>
</evidence>
<evidence type="ECO:0000313" key="16">
    <source>
        <dbReference type="EMBL" id="SHJ67476.1"/>
    </source>
</evidence>
<reference evidence="16 17" key="1">
    <citation type="submission" date="2016-11" db="EMBL/GenBank/DDBJ databases">
        <authorList>
            <person name="Jaros S."/>
            <person name="Januszkiewicz K."/>
            <person name="Wedrychowicz H."/>
        </authorList>
    </citation>
    <scope>NUCLEOTIDE SEQUENCE [LARGE SCALE GENOMIC DNA]</scope>
    <source>
        <strain evidence="16 17">DSM 18772</strain>
    </source>
</reference>
<evidence type="ECO:0000256" key="11">
    <source>
        <dbReference type="ARBA" id="ARBA00023317"/>
    </source>
</evidence>